<reference evidence="2" key="1">
    <citation type="submission" date="2005-09" db="EMBL/GenBank/DDBJ databases">
        <authorList>
            <person name="Mural R.J."/>
            <person name="Li P.W."/>
            <person name="Adams M.D."/>
            <person name="Amanatides P.G."/>
            <person name="Baden-Tillson H."/>
            <person name="Barnstead M."/>
            <person name="Chin S.H."/>
            <person name="Dew I."/>
            <person name="Evans C.A."/>
            <person name="Ferriera S."/>
            <person name="Flanigan M."/>
            <person name="Fosler C."/>
            <person name="Glodek A."/>
            <person name="Gu Z."/>
            <person name="Holt R.A."/>
            <person name="Jennings D."/>
            <person name="Kraft C.L."/>
            <person name="Lu F."/>
            <person name="Nguyen T."/>
            <person name="Nusskern D.R."/>
            <person name="Pfannkoch C.M."/>
            <person name="Sitter C."/>
            <person name="Sutton G.G."/>
            <person name="Venter J.C."/>
            <person name="Wang Z."/>
            <person name="Woodage T."/>
            <person name="Zheng X.H."/>
            <person name="Zhong F."/>
        </authorList>
    </citation>
    <scope>NUCLEOTIDE SEQUENCE [LARGE SCALE GENOMIC DNA]</scope>
    <source>
        <strain>BN</strain>
        <strain evidence="2">Sprague-Dawley</strain>
    </source>
</reference>
<evidence type="ECO:0000313" key="1">
    <source>
        <dbReference type="EMBL" id="EDL91416.1"/>
    </source>
</evidence>
<dbReference type="EMBL" id="CH473957">
    <property type="protein sequence ID" value="EDL91416.1"/>
    <property type="molecule type" value="Genomic_DNA"/>
</dbReference>
<sequence>MNTRRVSCSWLDFSENDNGLCNVLGPVLVDKCLCDAALPWVTPTHLPAAPPAQARVKNQS</sequence>
<accession>A6IBE8</accession>
<dbReference type="Proteomes" id="UP000234681">
    <property type="component" value="Chromosome 4"/>
</dbReference>
<proteinExistence type="predicted"/>
<organism evidence="1 2">
    <name type="scientific">Rattus norvegicus</name>
    <name type="common">Rat</name>
    <dbReference type="NCBI Taxonomy" id="10116"/>
    <lineage>
        <taxon>Eukaryota</taxon>
        <taxon>Metazoa</taxon>
        <taxon>Chordata</taxon>
        <taxon>Craniata</taxon>
        <taxon>Vertebrata</taxon>
        <taxon>Euteleostomi</taxon>
        <taxon>Mammalia</taxon>
        <taxon>Eutheria</taxon>
        <taxon>Euarchontoglires</taxon>
        <taxon>Glires</taxon>
        <taxon>Rodentia</taxon>
        <taxon>Myomorpha</taxon>
        <taxon>Muroidea</taxon>
        <taxon>Muridae</taxon>
        <taxon>Murinae</taxon>
        <taxon>Rattus</taxon>
    </lineage>
</organism>
<dbReference type="AlphaFoldDB" id="A6IBE8"/>
<evidence type="ECO:0000313" key="2">
    <source>
        <dbReference type="Proteomes" id="UP000234681"/>
    </source>
</evidence>
<name>A6IBE8_RAT</name>
<gene>
    <name evidence="1" type="ORF">rCG_56020</name>
</gene>
<protein>
    <submittedName>
        <fullName evidence="1">RCG56020</fullName>
    </submittedName>
</protein>